<sequence>MDNPNLNHSAASSGIEQIIERVERLLLRHEELQRTNELLNAQISAISNERDSLKSRLSAARARVDALLERLPENAAAPPHTNTGGDK</sequence>
<evidence type="ECO:0000313" key="2">
    <source>
        <dbReference type="EMBL" id="QJC56013.1"/>
    </source>
</evidence>
<dbReference type="GO" id="GO:0051301">
    <property type="term" value="P:cell division"/>
    <property type="evidence" value="ECO:0007669"/>
    <property type="project" value="UniProtKB-KW"/>
</dbReference>
<proteinExistence type="predicted"/>
<keyword evidence="2" id="KW-0131">Cell cycle</keyword>
<dbReference type="KEGG" id="pvac:HC248_01297"/>
<accession>A0A6H2H895</accession>
<feature type="coiled-coil region" evidence="1">
    <location>
        <begin position="15"/>
        <end position="70"/>
    </location>
</feature>
<keyword evidence="1" id="KW-0175">Coiled coil</keyword>
<dbReference type="RefSeq" id="WP_168921790.1">
    <property type="nucleotide sequence ID" value="NZ_CP051461.1"/>
</dbReference>
<dbReference type="EMBL" id="CP051461">
    <property type="protein sequence ID" value="QJC56013.1"/>
    <property type="molecule type" value="Genomic_DNA"/>
</dbReference>
<reference evidence="2 3" key="1">
    <citation type="submission" date="2020-04" db="EMBL/GenBank/DDBJ databases">
        <title>Complete genome of a Psychrophilic, Marine, Gas Vacuolate Bacterium Polaromonas vacuolata KCTC 22033T.</title>
        <authorList>
            <person name="Hwang K."/>
            <person name="Kim K.M."/>
        </authorList>
    </citation>
    <scope>NUCLEOTIDE SEQUENCE [LARGE SCALE GENOMIC DNA]</scope>
    <source>
        <strain evidence="2 3">KCTC 22033</strain>
    </source>
</reference>
<dbReference type="Proteomes" id="UP000502041">
    <property type="component" value="Chromosome"/>
</dbReference>
<dbReference type="AlphaFoldDB" id="A0A6H2H895"/>
<keyword evidence="3" id="KW-1185">Reference proteome</keyword>
<keyword evidence="2" id="KW-0132">Cell division</keyword>
<evidence type="ECO:0000313" key="3">
    <source>
        <dbReference type="Proteomes" id="UP000502041"/>
    </source>
</evidence>
<evidence type="ECO:0000256" key="1">
    <source>
        <dbReference type="SAM" id="Coils"/>
    </source>
</evidence>
<name>A0A6H2H895_9BURK</name>
<organism evidence="2 3">
    <name type="scientific">Polaromonas vacuolata</name>
    <dbReference type="NCBI Taxonomy" id="37448"/>
    <lineage>
        <taxon>Bacteria</taxon>
        <taxon>Pseudomonadati</taxon>
        <taxon>Pseudomonadota</taxon>
        <taxon>Betaproteobacteria</taxon>
        <taxon>Burkholderiales</taxon>
        <taxon>Comamonadaceae</taxon>
        <taxon>Polaromonas</taxon>
    </lineage>
</organism>
<protein>
    <submittedName>
        <fullName evidence="2">Cell division protein ZapB</fullName>
    </submittedName>
</protein>
<gene>
    <name evidence="2" type="primary">zapB</name>
    <name evidence="2" type="ORF">HC248_01297</name>
</gene>